<dbReference type="InterPro" id="IPR036388">
    <property type="entry name" value="WH-like_DNA-bd_sf"/>
</dbReference>
<dbReference type="Gene3D" id="1.10.10.10">
    <property type="entry name" value="Winged helix-like DNA-binding domain superfamily/Winged helix DNA-binding domain"/>
    <property type="match status" value="1"/>
</dbReference>
<dbReference type="RefSeq" id="WP_068757629.1">
    <property type="nucleotide sequence ID" value="NZ_KQ950183.1"/>
</dbReference>
<dbReference type="EMBL" id="LGEM01000102">
    <property type="protein sequence ID" value="KUP95990.1"/>
    <property type="molecule type" value="Genomic_DNA"/>
</dbReference>
<dbReference type="GO" id="GO:0003677">
    <property type="term" value="F:DNA binding"/>
    <property type="evidence" value="ECO:0007669"/>
    <property type="project" value="UniProtKB-KW"/>
</dbReference>
<feature type="domain" description="HTH gntR-type" evidence="4">
    <location>
        <begin position="7"/>
        <end position="74"/>
    </location>
</feature>
<keyword evidence="3" id="KW-0804">Transcription</keyword>
<dbReference type="Pfam" id="PF07729">
    <property type="entry name" value="FCD"/>
    <property type="match status" value="1"/>
</dbReference>
<dbReference type="SUPFAM" id="SSF46785">
    <property type="entry name" value="Winged helix' DNA-binding domain"/>
    <property type="match status" value="1"/>
</dbReference>
<comment type="caution">
    <text evidence="5">The sequence shown here is derived from an EMBL/GenBank/DDBJ whole genome shotgun (WGS) entry which is preliminary data.</text>
</comment>
<keyword evidence="1" id="KW-0805">Transcription regulation</keyword>
<keyword evidence="2" id="KW-0238">DNA-binding</keyword>
<organism evidence="5 6">
    <name type="scientific">Thermobifida cellulosilytica TB100</name>
    <dbReference type="NCBI Taxonomy" id="665004"/>
    <lineage>
        <taxon>Bacteria</taxon>
        <taxon>Bacillati</taxon>
        <taxon>Actinomycetota</taxon>
        <taxon>Actinomycetes</taxon>
        <taxon>Streptosporangiales</taxon>
        <taxon>Nocardiopsidaceae</taxon>
        <taxon>Thermobifida</taxon>
    </lineage>
</organism>
<evidence type="ECO:0000256" key="2">
    <source>
        <dbReference type="ARBA" id="ARBA00023125"/>
    </source>
</evidence>
<dbReference type="InterPro" id="IPR036390">
    <property type="entry name" value="WH_DNA-bd_sf"/>
</dbReference>
<dbReference type="OrthoDB" id="4164516at2"/>
<dbReference type="GO" id="GO:0003700">
    <property type="term" value="F:DNA-binding transcription factor activity"/>
    <property type="evidence" value="ECO:0007669"/>
    <property type="project" value="InterPro"/>
</dbReference>
<dbReference type="InterPro" id="IPR008920">
    <property type="entry name" value="TF_FadR/GntR_C"/>
</dbReference>
<dbReference type="InterPro" id="IPR011711">
    <property type="entry name" value="GntR_C"/>
</dbReference>
<dbReference type="CDD" id="cd07377">
    <property type="entry name" value="WHTH_GntR"/>
    <property type="match status" value="1"/>
</dbReference>
<dbReference type="InterPro" id="IPR000524">
    <property type="entry name" value="Tscrpt_reg_HTH_GntR"/>
</dbReference>
<dbReference type="SMART" id="SM00345">
    <property type="entry name" value="HTH_GNTR"/>
    <property type="match status" value="1"/>
</dbReference>
<dbReference type="PATRIC" id="fig|665004.4.peg.3090"/>
<evidence type="ECO:0000256" key="1">
    <source>
        <dbReference type="ARBA" id="ARBA00023015"/>
    </source>
</evidence>
<reference evidence="6" key="1">
    <citation type="journal article" date="2017" name="Acta Aliment.">
        <title>Plant polysaccharide degrading enzyme system of Thermpbifida cellulosilytica TB100 revealed by de novo genome project data.</title>
        <authorList>
            <person name="Toth A."/>
            <person name="Baka E."/>
            <person name="Luzics S."/>
            <person name="Bata-Vidacs I."/>
            <person name="Nagy I."/>
            <person name="Balint B."/>
            <person name="Herceg R."/>
            <person name="Olasz F."/>
            <person name="Wilk T."/>
            <person name="Nagy T."/>
            <person name="Kriszt B."/>
            <person name="Nagy I."/>
            <person name="Kukolya J."/>
        </authorList>
    </citation>
    <scope>NUCLEOTIDE SEQUENCE [LARGE SCALE GENOMIC DNA]</scope>
    <source>
        <strain evidence="6">TB100</strain>
    </source>
</reference>
<name>A0A147KFF1_THECS</name>
<dbReference type="STRING" id="665004.AC529_14670"/>
<gene>
    <name evidence="5" type="ORF">AC529_14670</name>
</gene>
<evidence type="ECO:0000313" key="6">
    <source>
        <dbReference type="Proteomes" id="UP000074382"/>
    </source>
</evidence>
<proteinExistence type="predicted"/>
<keyword evidence="6" id="KW-1185">Reference proteome</keyword>
<evidence type="ECO:0000313" key="5">
    <source>
        <dbReference type="EMBL" id="KUP95990.1"/>
    </source>
</evidence>
<protein>
    <submittedName>
        <fullName evidence="5">GntR family transcriptional regulator</fullName>
    </submittedName>
</protein>
<dbReference type="PANTHER" id="PTHR43537:SF44">
    <property type="entry name" value="GNTR FAMILY REGULATORY PROTEIN"/>
    <property type="match status" value="1"/>
</dbReference>
<dbReference type="Proteomes" id="UP000074382">
    <property type="component" value="Unassembled WGS sequence"/>
</dbReference>
<dbReference type="SMART" id="SM00895">
    <property type="entry name" value="FCD"/>
    <property type="match status" value="1"/>
</dbReference>
<evidence type="ECO:0000259" key="4">
    <source>
        <dbReference type="PROSITE" id="PS50949"/>
    </source>
</evidence>
<accession>A0A147KFF1</accession>
<evidence type="ECO:0000256" key="3">
    <source>
        <dbReference type="ARBA" id="ARBA00023163"/>
    </source>
</evidence>
<dbReference type="AlphaFoldDB" id="A0A147KFF1"/>
<dbReference type="Gene3D" id="1.20.120.530">
    <property type="entry name" value="GntR ligand-binding domain-like"/>
    <property type="match status" value="1"/>
</dbReference>
<dbReference type="PANTHER" id="PTHR43537">
    <property type="entry name" value="TRANSCRIPTIONAL REGULATOR, GNTR FAMILY"/>
    <property type="match status" value="1"/>
</dbReference>
<sequence length="243" mass="25709">MGGYAGRGVHGRIVELLGRRVASGALPEGSLLDLRALGAELGVSMSVLRESVRVLAAKGLVDSRQKRGTFVRPRSEWHLLDADVARWRACGGDTARLMADLAELRALVEPAAARYAAARRTGAQVADLAEALARMERTRGDPRAHALADLEFHRCLLAASGNELLARMDLLVAPGLVERDVLVHSADPGADPVPGHRAVLEAVRARDADAAEAAMRALLAASAADVRRLAAPAAGPPDREEHT</sequence>
<dbReference type="Pfam" id="PF00392">
    <property type="entry name" value="GntR"/>
    <property type="match status" value="1"/>
</dbReference>
<dbReference type="SUPFAM" id="SSF48008">
    <property type="entry name" value="GntR ligand-binding domain-like"/>
    <property type="match status" value="1"/>
</dbReference>
<dbReference type="PROSITE" id="PS50949">
    <property type="entry name" value="HTH_GNTR"/>
    <property type="match status" value="1"/>
</dbReference>